<name>A0AAD7FAP8_9AGAR</name>
<feature type="compositionally biased region" description="Gly residues" evidence="1">
    <location>
        <begin position="8"/>
        <end position="30"/>
    </location>
</feature>
<comment type="caution">
    <text evidence="2">The sequence shown here is derived from an EMBL/GenBank/DDBJ whole genome shotgun (WGS) entry which is preliminary data.</text>
</comment>
<gene>
    <name evidence="2" type="ORF">FB45DRAFT_1010519</name>
</gene>
<proteinExistence type="predicted"/>
<evidence type="ECO:0000313" key="3">
    <source>
        <dbReference type="Proteomes" id="UP001221142"/>
    </source>
</evidence>
<sequence>MMSLKINGGIGGAGGRSPNVGGKGGRGGGPRRQSNPEFGAYRGQGGIGGAGGEGGNLGGEGGHGETADMTEPLLSEDELNSLPPRMDLKTFCDEYGIETAIQCQSALLRHLSFTIKDFFRSEKIPTAVFGVVWPGLASNSPDMLLQGSPLDPGKSCQPMWKGTGSTSAAEPSGTNRDVVTGTVYAKLGAEGYRNVSAAANASPLMLKDDCGLKSGHINELKTAMKVLIKKLENVGRMRRSEKTDADAAELAIVIQ</sequence>
<reference evidence="2" key="1">
    <citation type="submission" date="2023-03" db="EMBL/GenBank/DDBJ databases">
        <title>Massive genome expansion in bonnet fungi (Mycena s.s.) driven by repeated elements and novel gene families across ecological guilds.</title>
        <authorList>
            <consortium name="Lawrence Berkeley National Laboratory"/>
            <person name="Harder C.B."/>
            <person name="Miyauchi S."/>
            <person name="Viragh M."/>
            <person name="Kuo A."/>
            <person name="Thoen E."/>
            <person name="Andreopoulos B."/>
            <person name="Lu D."/>
            <person name="Skrede I."/>
            <person name="Drula E."/>
            <person name="Henrissat B."/>
            <person name="Morin E."/>
            <person name="Kohler A."/>
            <person name="Barry K."/>
            <person name="LaButti K."/>
            <person name="Morin E."/>
            <person name="Salamov A."/>
            <person name="Lipzen A."/>
            <person name="Mereny Z."/>
            <person name="Hegedus B."/>
            <person name="Baldrian P."/>
            <person name="Stursova M."/>
            <person name="Weitz H."/>
            <person name="Taylor A."/>
            <person name="Grigoriev I.V."/>
            <person name="Nagy L.G."/>
            <person name="Martin F."/>
            <person name="Kauserud H."/>
        </authorList>
    </citation>
    <scope>NUCLEOTIDE SEQUENCE</scope>
    <source>
        <strain evidence="2">9284</strain>
    </source>
</reference>
<feature type="region of interest" description="Disordered" evidence="1">
    <location>
        <begin position="1"/>
        <end position="68"/>
    </location>
</feature>
<dbReference type="AlphaFoldDB" id="A0AAD7FAP8"/>
<feature type="compositionally biased region" description="Gly residues" evidence="1">
    <location>
        <begin position="42"/>
        <end position="61"/>
    </location>
</feature>
<organism evidence="2 3">
    <name type="scientific">Roridomyces roridus</name>
    <dbReference type="NCBI Taxonomy" id="1738132"/>
    <lineage>
        <taxon>Eukaryota</taxon>
        <taxon>Fungi</taxon>
        <taxon>Dikarya</taxon>
        <taxon>Basidiomycota</taxon>
        <taxon>Agaricomycotina</taxon>
        <taxon>Agaricomycetes</taxon>
        <taxon>Agaricomycetidae</taxon>
        <taxon>Agaricales</taxon>
        <taxon>Marasmiineae</taxon>
        <taxon>Mycenaceae</taxon>
        <taxon>Roridomyces</taxon>
    </lineage>
</organism>
<protein>
    <submittedName>
        <fullName evidence="2">Uncharacterized protein</fullName>
    </submittedName>
</protein>
<dbReference type="EMBL" id="JARKIF010000041">
    <property type="protein sequence ID" value="KAJ7609257.1"/>
    <property type="molecule type" value="Genomic_DNA"/>
</dbReference>
<evidence type="ECO:0000256" key="1">
    <source>
        <dbReference type="SAM" id="MobiDB-lite"/>
    </source>
</evidence>
<keyword evidence="3" id="KW-1185">Reference proteome</keyword>
<dbReference type="Proteomes" id="UP001221142">
    <property type="component" value="Unassembled WGS sequence"/>
</dbReference>
<evidence type="ECO:0000313" key="2">
    <source>
        <dbReference type="EMBL" id="KAJ7609257.1"/>
    </source>
</evidence>
<accession>A0AAD7FAP8</accession>